<geneLocation type="plasmid" evidence="3">
    <name>pb18-1</name>
</geneLocation>
<gene>
    <name evidence="2" type="ORF">FSC09_15955</name>
</gene>
<keyword evidence="1" id="KW-1133">Transmembrane helix</keyword>
<feature type="transmembrane region" description="Helical" evidence="1">
    <location>
        <begin position="14"/>
        <end position="37"/>
    </location>
</feature>
<evidence type="ECO:0000313" key="3">
    <source>
        <dbReference type="Proteomes" id="UP000503440"/>
    </source>
</evidence>
<organism evidence="2 3">
    <name type="scientific">Acinetobacter indicus</name>
    <dbReference type="NCBI Taxonomy" id="756892"/>
    <lineage>
        <taxon>Bacteria</taxon>
        <taxon>Pseudomonadati</taxon>
        <taxon>Pseudomonadota</taxon>
        <taxon>Gammaproteobacteria</taxon>
        <taxon>Moraxellales</taxon>
        <taxon>Moraxellaceae</taxon>
        <taxon>Acinetobacter</taxon>
    </lineage>
</organism>
<proteinExistence type="predicted"/>
<keyword evidence="1" id="KW-0472">Membrane</keyword>
<dbReference type="RefSeq" id="WP_163146542.1">
    <property type="nucleotide sequence ID" value="NZ_CP044456.1"/>
</dbReference>
<sequence length="106" mass="12321">MDGQDSKKRFKRYLFNRAVIFLGIIAILMYVFGFSWNGFEIKLIVFVFGIMALVSSGFYFFRYLDARNMSVFEYLDETLGADRHRYIWYIAGAICSGLIVTKILIG</sequence>
<evidence type="ECO:0000313" key="2">
    <source>
        <dbReference type="EMBL" id="QIC71883.1"/>
    </source>
</evidence>
<dbReference type="AlphaFoldDB" id="A0A6C0Y708"/>
<reference evidence="2 3" key="1">
    <citation type="submission" date="2019-09" db="EMBL/GenBank/DDBJ databases">
        <title>Non-baumannii Acinetobacter spp. carrying blaNDM-1 isolated in China.</title>
        <authorList>
            <person name="Cui C."/>
            <person name="Chen C."/>
            <person name="Sun J."/>
            <person name="Liu Y."/>
        </authorList>
    </citation>
    <scope>NUCLEOTIDE SEQUENCE [LARGE SCALE GENOMIC DNA]</scope>
    <source>
        <strain evidence="2 3">B18</strain>
        <plasmid evidence="3">pb18-1</plasmid>
    </source>
</reference>
<feature type="transmembrane region" description="Helical" evidence="1">
    <location>
        <begin position="86"/>
        <end position="105"/>
    </location>
</feature>
<keyword evidence="2" id="KW-0614">Plasmid</keyword>
<name>A0A6C0Y708_9GAMM</name>
<keyword evidence="1" id="KW-0812">Transmembrane</keyword>
<protein>
    <submittedName>
        <fullName evidence="2">Uncharacterized protein</fullName>
    </submittedName>
</protein>
<dbReference type="EMBL" id="CP044456">
    <property type="protein sequence ID" value="QIC71883.1"/>
    <property type="molecule type" value="Genomic_DNA"/>
</dbReference>
<accession>A0A6C0Y708</accession>
<feature type="transmembrane region" description="Helical" evidence="1">
    <location>
        <begin position="43"/>
        <end position="65"/>
    </location>
</feature>
<dbReference type="Proteomes" id="UP000503440">
    <property type="component" value="Plasmid pB18-1"/>
</dbReference>
<evidence type="ECO:0000256" key="1">
    <source>
        <dbReference type="SAM" id="Phobius"/>
    </source>
</evidence>